<evidence type="ECO:0000256" key="1">
    <source>
        <dbReference type="SAM" id="MobiDB-lite"/>
    </source>
</evidence>
<name>A0A0V1PQ46_9ASCO</name>
<comment type="caution">
    <text evidence="2">The sequence shown here is derived from an EMBL/GenBank/DDBJ whole genome shotgun (WGS) entry which is preliminary data.</text>
</comment>
<dbReference type="RefSeq" id="XP_015464471.1">
    <property type="nucleotide sequence ID" value="XM_015614699.1"/>
</dbReference>
<dbReference type="GeneID" id="26842879"/>
<gene>
    <name evidence="2" type="ORF">AC631_05870</name>
</gene>
<feature type="region of interest" description="Disordered" evidence="1">
    <location>
        <begin position="77"/>
        <end position="97"/>
    </location>
</feature>
<keyword evidence="3" id="KW-1185">Reference proteome</keyword>
<evidence type="ECO:0000313" key="3">
    <source>
        <dbReference type="Proteomes" id="UP000054251"/>
    </source>
</evidence>
<proteinExistence type="predicted"/>
<protein>
    <submittedName>
        <fullName evidence="2">Uncharacterized protein</fullName>
    </submittedName>
</protein>
<dbReference type="AlphaFoldDB" id="A0A0V1PQ46"/>
<accession>A0A0V1PQ46</accession>
<dbReference type="EMBL" id="LMYN01000311">
    <property type="protein sequence ID" value="KRZ98368.1"/>
    <property type="molecule type" value="Genomic_DNA"/>
</dbReference>
<reference evidence="2 3" key="1">
    <citation type="submission" date="2015-11" db="EMBL/GenBank/DDBJ databases">
        <title>The genome of Debaryomyces fabryi.</title>
        <authorList>
            <person name="Tafer H."/>
            <person name="Lopandic K."/>
        </authorList>
    </citation>
    <scope>NUCLEOTIDE SEQUENCE [LARGE SCALE GENOMIC DNA]</scope>
    <source>
        <strain evidence="2 3">CBS 789</strain>
    </source>
</reference>
<dbReference type="Proteomes" id="UP000054251">
    <property type="component" value="Unassembled WGS sequence"/>
</dbReference>
<dbReference type="OrthoDB" id="10577948at2759"/>
<sequence length="97" mass="10945">MLLAIEHPIHPSKKQTTAKITHFLLPMISENDPYKGWKAVEVIKYEVVIQDAKFIAPNSLPIVVYIEAATVPSNPERNTFVSKDNSIQRKLSTSENI</sequence>
<organism evidence="2 3">
    <name type="scientific">Debaryomyces fabryi</name>
    <dbReference type="NCBI Taxonomy" id="58627"/>
    <lineage>
        <taxon>Eukaryota</taxon>
        <taxon>Fungi</taxon>
        <taxon>Dikarya</taxon>
        <taxon>Ascomycota</taxon>
        <taxon>Saccharomycotina</taxon>
        <taxon>Pichiomycetes</taxon>
        <taxon>Debaryomycetaceae</taxon>
        <taxon>Debaryomyces</taxon>
    </lineage>
</organism>
<evidence type="ECO:0000313" key="2">
    <source>
        <dbReference type="EMBL" id="KRZ98368.1"/>
    </source>
</evidence>